<reference evidence="2 3" key="1">
    <citation type="journal article" date="2016" name="Stand. Genomic Sci.">
        <title>Complete genome sequence and genomic characterization of Microcystis panniformis FACHB 1757 by third-generation sequencing.</title>
        <authorList>
            <person name="Zhang J.Y."/>
            <person name="Guan R."/>
            <person name="Zhang H.J."/>
            <person name="Li H."/>
            <person name="Xiao P."/>
            <person name="Yu G.L."/>
            <person name="Du L."/>
            <person name="Cao D.M."/>
            <person name="Zhu B.C."/>
            <person name="Li R.H."/>
            <person name="Lu Z.H."/>
        </authorList>
    </citation>
    <scope>NUCLEOTIDE SEQUENCE [LARGE SCALE GENOMIC DNA]</scope>
    <source>
        <strain evidence="2 3">FACHB-1757</strain>
    </source>
</reference>
<accession>A0A0K1S913</accession>
<dbReference type="PATRIC" id="fig|1638788.3.peg.5836"/>
<name>A0A0K1S913_9CHRO</name>
<protein>
    <submittedName>
        <fullName evidence="2">Heat shock protein DnaJ N-terminal</fullName>
    </submittedName>
</protein>
<dbReference type="Pfam" id="PF00226">
    <property type="entry name" value="DnaJ"/>
    <property type="match status" value="1"/>
</dbReference>
<evidence type="ECO:0000259" key="1">
    <source>
        <dbReference type="PROSITE" id="PS50076"/>
    </source>
</evidence>
<gene>
    <name evidence="2" type="ORF">VL20_5796</name>
</gene>
<evidence type="ECO:0000313" key="2">
    <source>
        <dbReference type="EMBL" id="AKV70599.1"/>
    </source>
</evidence>
<dbReference type="SUPFAM" id="SSF46565">
    <property type="entry name" value="Chaperone J-domain"/>
    <property type="match status" value="1"/>
</dbReference>
<feature type="domain" description="J" evidence="1">
    <location>
        <begin position="58"/>
        <end position="122"/>
    </location>
</feature>
<organism evidence="2 3">
    <name type="scientific">Microcystis panniformis FACHB-1757</name>
    <dbReference type="NCBI Taxonomy" id="1638788"/>
    <lineage>
        <taxon>Bacteria</taxon>
        <taxon>Bacillati</taxon>
        <taxon>Cyanobacteriota</taxon>
        <taxon>Cyanophyceae</taxon>
        <taxon>Oscillatoriophycideae</taxon>
        <taxon>Chroococcales</taxon>
        <taxon>Microcystaceae</taxon>
        <taxon>Microcystis</taxon>
    </lineage>
</organism>
<dbReference type="PROSITE" id="PS50076">
    <property type="entry name" value="DNAJ_2"/>
    <property type="match status" value="1"/>
</dbReference>
<sequence length="132" mass="15684">MRRDFRQWHLQACQQLGKERVKAVYRLCYGADWSLIAQILYPSPRSLAVMIIESPNPVWWRVLGITPFSTTSRIENNYKTLLCYWHPDRNSHPNATEITAHLNRAYDCYQGFQEMSSQDNAPLWTKIRRWIP</sequence>
<dbReference type="EMBL" id="CP011339">
    <property type="protein sequence ID" value="AKV70599.1"/>
    <property type="molecule type" value="Genomic_DNA"/>
</dbReference>
<keyword evidence="3" id="KW-1185">Reference proteome</keyword>
<dbReference type="CDD" id="cd06257">
    <property type="entry name" value="DnaJ"/>
    <property type="match status" value="1"/>
</dbReference>
<dbReference type="Gene3D" id="1.10.287.110">
    <property type="entry name" value="DnaJ domain"/>
    <property type="match status" value="1"/>
</dbReference>
<dbReference type="InterPro" id="IPR036869">
    <property type="entry name" value="J_dom_sf"/>
</dbReference>
<keyword evidence="2" id="KW-0346">Stress response</keyword>
<proteinExistence type="predicted"/>
<evidence type="ECO:0000313" key="3">
    <source>
        <dbReference type="Proteomes" id="UP000068167"/>
    </source>
</evidence>
<dbReference type="AlphaFoldDB" id="A0A0K1S913"/>
<dbReference type="InterPro" id="IPR001623">
    <property type="entry name" value="DnaJ_domain"/>
</dbReference>
<dbReference type="Proteomes" id="UP000068167">
    <property type="component" value="Chromosome"/>
</dbReference>
<dbReference type="KEGG" id="mpk:VL20_5796"/>